<evidence type="ECO:0000256" key="4">
    <source>
        <dbReference type="ARBA" id="ARBA00011802"/>
    </source>
</evidence>
<evidence type="ECO:0000256" key="13">
    <source>
        <dbReference type="ARBA" id="ARBA00023157"/>
    </source>
</evidence>
<evidence type="ECO:0000256" key="12">
    <source>
        <dbReference type="ARBA" id="ARBA00023136"/>
    </source>
</evidence>
<evidence type="ECO:0000256" key="2">
    <source>
        <dbReference type="ARBA" id="ARBA00004367"/>
    </source>
</evidence>
<accession>A0AAQ3RNX8</accession>
<evidence type="ECO:0000313" key="16">
    <source>
        <dbReference type="EMBL" id="WVZ01202.1"/>
    </source>
</evidence>
<organism evidence="16 17">
    <name type="scientific">Vigna mungo</name>
    <name type="common">Black gram</name>
    <name type="synonym">Phaseolus mungo</name>
    <dbReference type="NCBI Taxonomy" id="3915"/>
    <lineage>
        <taxon>Eukaryota</taxon>
        <taxon>Viridiplantae</taxon>
        <taxon>Streptophyta</taxon>
        <taxon>Embryophyta</taxon>
        <taxon>Tracheophyta</taxon>
        <taxon>Spermatophyta</taxon>
        <taxon>Magnoliopsida</taxon>
        <taxon>eudicotyledons</taxon>
        <taxon>Gunneridae</taxon>
        <taxon>Pentapetalae</taxon>
        <taxon>rosids</taxon>
        <taxon>fabids</taxon>
        <taxon>Fabales</taxon>
        <taxon>Fabaceae</taxon>
        <taxon>Papilionoideae</taxon>
        <taxon>50 kb inversion clade</taxon>
        <taxon>NPAAA clade</taxon>
        <taxon>indigoferoid/millettioid clade</taxon>
        <taxon>Phaseoleae</taxon>
        <taxon>Vigna</taxon>
    </lineage>
</organism>
<dbReference type="GO" id="GO:0015035">
    <property type="term" value="F:protein-disulfide reductase activity"/>
    <property type="evidence" value="ECO:0007669"/>
    <property type="project" value="InterPro"/>
</dbReference>
<evidence type="ECO:0000256" key="3">
    <source>
        <dbReference type="ARBA" id="ARBA00008277"/>
    </source>
</evidence>
<evidence type="ECO:0000313" key="17">
    <source>
        <dbReference type="Proteomes" id="UP001374535"/>
    </source>
</evidence>
<protein>
    <submittedName>
        <fullName evidence="16">Uncharacterized protein</fullName>
    </submittedName>
</protein>
<comment type="subunit">
    <text evidence="4">May function both as a monomer and a homodimer.</text>
</comment>
<dbReference type="GO" id="GO:0016972">
    <property type="term" value="F:thiol oxidase activity"/>
    <property type="evidence" value="ECO:0007669"/>
    <property type="project" value="InterPro"/>
</dbReference>
<evidence type="ECO:0000256" key="8">
    <source>
        <dbReference type="ARBA" id="ARBA00022824"/>
    </source>
</evidence>
<evidence type="ECO:0000256" key="14">
    <source>
        <dbReference type="ARBA" id="ARBA00023180"/>
    </source>
</evidence>
<dbReference type="EMBL" id="CP144693">
    <property type="protein sequence ID" value="WVZ01202.1"/>
    <property type="molecule type" value="Genomic_DNA"/>
</dbReference>
<keyword evidence="15" id="KW-0676">Redox-active center</keyword>
<comment type="similarity">
    <text evidence="3">Belongs to the EROs family.</text>
</comment>
<keyword evidence="6" id="KW-0285">Flavoprotein</keyword>
<keyword evidence="14" id="KW-0325">Glycoprotein</keyword>
<keyword evidence="8" id="KW-0256">Endoplasmic reticulum</keyword>
<keyword evidence="5" id="KW-0813">Transport</keyword>
<keyword evidence="13" id="KW-1015">Disulfide bond</keyword>
<dbReference type="GO" id="GO:0034975">
    <property type="term" value="P:protein folding in endoplasmic reticulum"/>
    <property type="evidence" value="ECO:0007669"/>
    <property type="project" value="InterPro"/>
</dbReference>
<proteinExistence type="inferred from homology"/>
<dbReference type="InterPro" id="IPR007266">
    <property type="entry name" value="Ero1"/>
</dbReference>
<evidence type="ECO:0000256" key="7">
    <source>
        <dbReference type="ARBA" id="ARBA00022729"/>
    </source>
</evidence>
<evidence type="ECO:0000256" key="6">
    <source>
        <dbReference type="ARBA" id="ARBA00022630"/>
    </source>
</evidence>
<keyword evidence="17" id="KW-1185">Reference proteome</keyword>
<keyword evidence="9" id="KW-0274">FAD</keyword>
<dbReference type="SUPFAM" id="SSF110019">
    <property type="entry name" value="ERO1-like"/>
    <property type="match status" value="2"/>
</dbReference>
<dbReference type="Proteomes" id="UP001374535">
    <property type="component" value="Chromosome 8"/>
</dbReference>
<keyword evidence="7" id="KW-0732">Signal</keyword>
<dbReference type="InterPro" id="IPR037192">
    <property type="entry name" value="ERO1-like_sf"/>
</dbReference>
<evidence type="ECO:0000256" key="9">
    <source>
        <dbReference type="ARBA" id="ARBA00022827"/>
    </source>
</evidence>
<gene>
    <name evidence="16" type="ORF">V8G54_027271</name>
</gene>
<dbReference type="AlphaFoldDB" id="A0AAQ3RNX8"/>
<dbReference type="Pfam" id="PF04137">
    <property type="entry name" value="ERO1"/>
    <property type="match status" value="1"/>
</dbReference>
<evidence type="ECO:0000256" key="11">
    <source>
        <dbReference type="ARBA" id="ARBA00023002"/>
    </source>
</evidence>
<sequence>MCQLRDCSACECPESEFPESFKKPHGFSMNDLVCQEGKPHAAVDRTLVSKVFGGWIEIDNPWTNDDETDNDEMTYVNLQLNPERYTGYTGSSARRIWDAVLGLGTALKILFSVDGQDNSSQTLQLQRNEVIALMNLLNRLSESVKFVHEVGPAADGVMEGHVSAHKTLIKAWKKIWSFVSKT</sequence>
<keyword evidence="12" id="KW-0472">Membrane</keyword>
<dbReference type="GO" id="GO:0005789">
    <property type="term" value="C:endoplasmic reticulum membrane"/>
    <property type="evidence" value="ECO:0007669"/>
    <property type="project" value="UniProtKB-SubCell"/>
</dbReference>
<dbReference type="PANTHER" id="PTHR12613">
    <property type="entry name" value="ERO1-RELATED"/>
    <property type="match status" value="1"/>
</dbReference>
<evidence type="ECO:0000256" key="1">
    <source>
        <dbReference type="ARBA" id="ARBA00001974"/>
    </source>
</evidence>
<keyword evidence="10" id="KW-0249">Electron transport</keyword>
<evidence type="ECO:0000256" key="5">
    <source>
        <dbReference type="ARBA" id="ARBA00022448"/>
    </source>
</evidence>
<reference evidence="16 17" key="1">
    <citation type="journal article" date="2023" name="Life. Sci Alliance">
        <title>Evolutionary insights into 3D genome organization and epigenetic landscape of Vigna mungo.</title>
        <authorList>
            <person name="Junaid A."/>
            <person name="Singh B."/>
            <person name="Bhatia S."/>
        </authorList>
    </citation>
    <scope>NUCLEOTIDE SEQUENCE [LARGE SCALE GENOMIC DNA]</scope>
    <source>
        <strain evidence="16">Urdbean</strain>
    </source>
</reference>
<comment type="subcellular location">
    <subcellularLocation>
        <location evidence="2">Endoplasmic reticulum membrane</location>
        <topology evidence="2">Peripheral membrane protein</topology>
        <orientation evidence="2">Lumenal side</orientation>
    </subcellularLocation>
</comment>
<comment type="cofactor">
    <cofactor evidence="1">
        <name>FAD</name>
        <dbReference type="ChEBI" id="CHEBI:57692"/>
    </cofactor>
</comment>
<keyword evidence="11" id="KW-0560">Oxidoreductase</keyword>
<dbReference type="PANTHER" id="PTHR12613:SF0">
    <property type="entry name" value="ERO1-LIKE PROTEIN"/>
    <property type="match status" value="1"/>
</dbReference>
<evidence type="ECO:0000256" key="15">
    <source>
        <dbReference type="ARBA" id="ARBA00023284"/>
    </source>
</evidence>
<dbReference type="GO" id="GO:0071949">
    <property type="term" value="F:FAD binding"/>
    <property type="evidence" value="ECO:0007669"/>
    <property type="project" value="InterPro"/>
</dbReference>
<evidence type="ECO:0000256" key="10">
    <source>
        <dbReference type="ARBA" id="ARBA00022982"/>
    </source>
</evidence>
<name>A0AAQ3RNX8_VIGMU</name>